<dbReference type="Gene3D" id="3.40.50.300">
    <property type="entry name" value="P-loop containing nucleotide triphosphate hydrolases"/>
    <property type="match status" value="1"/>
</dbReference>
<dbReference type="STRING" id="1123269.NX02_19590"/>
<proteinExistence type="predicted"/>
<feature type="domain" description="ATPase dynein-related AAA" evidence="1">
    <location>
        <begin position="577"/>
        <end position="655"/>
    </location>
</feature>
<dbReference type="GO" id="GO:0005524">
    <property type="term" value="F:ATP binding"/>
    <property type="evidence" value="ECO:0007669"/>
    <property type="project" value="InterPro"/>
</dbReference>
<protein>
    <submittedName>
        <fullName evidence="3">Uncharacterized protein</fullName>
    </submittedName>
</protein>
<dbReference type="REBASE" id="76140">
    <property type="entry name" value="Ssa19645McrBCP"/>
</dbReference>
<dbReference type="AlphaFoldDB" id="W0AGC2"/>
<dbReference type="SUPFAM" id="SSF52540">
    <property type="entry name" value="P-loop containing nucleoside triphosphate hydrolases"/>
    <property type="match status" value="1"/>
</dbReference>
<dbReference type="InterPro" id="IPR027417">
    <property type="entry name" value="P-loop_NTPase"/>
</dbReference>
<dbReference type="eggNOG" id="COG1401">
    <property type="taxonomic scope" value="Bacteria"/>
</dbReference>
<evidence type="ECO:0000259" key="2">
    <source>
        <dbReference type="Pfam" id="PF26345"/>
    </source>
</evidence>
<evidence type="ECO:0000313" key="4">
    <source>
        <dbReference type="Proteomes" id="UP000018851"/>
    </source>
</evidence>
<dbReference type="PATRIC" id="fig|1123269.5.peg.3834"/>
<keyword evidence="4" id="KW-1185">Reference proteome</keyword>
<dbReference type="EMBL" id="CP006644">
    <property type="protein sequence ID" value="AHE55577.1"/>
    <property type="molecule type" value="Genomic_DNA"/>
</dbReference>
<dbReference type="GO" id="GO:0016887">
    <property type="term" value="F:ATP hydrolysis activity"/>
    <property type="evidence" value="ECO:0007669"/>
    <property type="project" value="InterPro"/>
</dbReference>
<dbReference type="Pfam" id="PF26345">
    <property type="entry name" value="ScoMcrA_N"/>
    <property type="match status" value="1"/>
</dbReference>
<dbReference type="InterPro" id="IPR058807">
    <property type="entry name" value="ScoMcrA_N"/>
</dbReference>
<evidence type="ECO:0000313" key="3">
    <source>
        <dbReference type="EMBL" id="AHE55577.1"/>
    </source>
</evidence>
<gene>
    <name evidence="3" type="ORF">NX02_19590</name>
</gene>
<dbReference type="PANTHER" id="PTHR37291">
    <property type="entry name" value="5-METHYLCYTOSINE-SPECIFIC RESTRICTION ENZYME B"/>
    <property type="match status" value="1"/>
</dbReference>
<dbReference type="PANTHER" id="PTHR37291:SF1">
    <property type="entry name" value="TYPE IV METHYL-DIRECTED RESTRICTION ENZYME ECOKMCRB SUBUNIT"/>
    <property type="match status" value="1"/>
</dbReference>
<dbReference type="InterPro" id="IPR052934">
    <property type="entry name" value="Methyl-DNA_Rec/Restrict_Enz"/>
</dbReference>
<dbReference type="Proteomes" id="UP000018851">
    <property type="component" value="Chromosome"/>
</dbReference>
<dbReference type="InterPro" id="IPR011704">
    <property type="entry name" value="ATPase_dyneun-rel_AAA"/>
</dbReference>
<name>W0AGC2_9SPHN</name>
<dbReference type="KEGG" id="ssan:NX02_19590"/>
<organism evidence="3 4">
    <name type="scientific">Sphingomonas sanxanigenens DSM 19645 = NX02</name>
    <dbReference type="NCBI Taxonomy" id="1123269"/>
    <lineage>
        <taxon>Bacteria</taxon>
        <taxon>Pseudomonadati</taxon>
        <taxon>Pseudomonadota</taxon>
        <taxon>Alphaproteobacteria</taxon>
        <taxon>Sphingomonadales</taxon>
        <taxon>Sphingomonadaceae</taxon>
        <taxon>Sphingomonas</taxon>
    </lineage>
</organism>
<reference evidence="3 4" key="1">
    <citation type="submission" date="2013-07" db="EMBL/GenBank/DDBJ databases">
        <title>Completed genome of Sphingomonas sanxanigenens NX02.</title>
        <authorList>
            <person name="Ma T."/>
            <person name="Huang H."/>
            <person name="Wu M."/>
            <person name="Li X."/>
            <person name="Li G."/>
        </authorList>
    </citation>
    <scope>NUCLEOTIDE SEQUENCE [LARGE SCALE GENOMIC DNA]</scope>
    <source>
        <strain evidence="3 4">NX02</strain>
    </source>
</reference>
<feature type="domain" description="ScoMcrA-like N-terminal head" evidence="2">
    <location>
        <begin position="76"/>
        <end position="136"/>
    </location>
</feature>
<dbReference type="Pfam" id="PF07728">
    <property type="entry name" value="AAA_5"/>
    <property type="match status" value="1"/>
</dbReference>
<evidence type="ECO:0000259" key="1">
    <source>
        <dbReference type="Pfam" id="PF07728"/>
    </source>
</evidence>
<accession>W0AGC2</accession>
<dbReference type="HOGENOM" id="CLU_354759_0_0_5"/>
<sequence length="789" mass="87948">MFEAAPSGSVLNWQNAESIIGVTTSDRQFKNSAYTLKGANLEPGKQMSAFVADEATLAQLIEWYSSAESSRQNVRELRRAAVEAAMDLYDKLGAEGFANEYPQFQESRQYWVRPSRPRAFPRYPSKPIAAIAAGVHSLGGGWSKRETAGSLLHNTGYIIVDADGAPEPVPSDQYPHLINGAERIRACALTNYIAPARDRGDAEVTIIAGKLHDEIGMARAWANVCQALRGSKFQEYAAVAAPRQSGPDASTTTAFTYHLDQRATNMPQPSQSATNQILYGPPGTGKTFETAAEAVRLCLGLADTDPLFAEDRRSDLMTEYRRLADAGRIEFITFHQSYSYEDFVEGLRPTTDTADMLMEQQDPASPAPASAGFRLRSEDGIFKRICERARLDRGDNQGGGRLERQRPVFKIALGRRGIEEDRIAQGLNDNLIHLGWGGDIDWSDERFDSFEEIRREWNEKKDAEASGKDPNIEMTYSFRSSMQLGDYVVLSDGRDTFRAFGRVVGEYYYDAAAPYHPHRRKVAWIWRSPEGADRDVFYASYFRRHSVYQLRPATIDWDGLESVVLGADTSRPASDARPHVLVIDEINRANISKVFGELITLLEPDKRLGALNALKVRLPYSGAIFGVPANLHIVGTMNTADRSIALLDTALRRRFEFRELMPRAELLGTVGGIDLAALLSTINARIEYLFDREHQIGHAYFIGCASREDVENVMRHKVIPLLAEYFYEDWGKVAAVLGDADESEGDHHGGFLDRRKLAAPRGMGSEGDASARFRWTVRDEFVFSGLLRG</sequence>